<dbReference type="Pfam" id="PF01494">
    <property type="entry name" value="FAD_binding_3"/>
    <property type="match status" value="1"/>
</dbReference>
<dbReference type="PANTHER" id="PTHR47356:SF2">
    <property type="entry name" value="FAD-BINDING DOMAIN-CONTAINING PROTEIN-RELATED"/>
    <property type="match status" value="1"/>
</dbReference>
<organism evidence="6 7">
    <name type="scientific">Talaromyces pinophilus</name>
    <name type="common">Penicillium pinophilum</name>
    <dbReference type="NCBI Taxonomy" id="128442"/>
    <lineage>
        <taxon>Eukaryota</taxon>
        <taxon>Fungi</taxon>
        <taxon>Dikarya</taxon>
        <taxon>Ascomycota</taxon>
        <taxon>Pezizomycotina</taxon>
        <taxon>Eurotiomycetes</taxon>
        <taxon>Eurotiomycetidae</taxon>
        <taxon>Eurotiales</taxon>
        <taxon>Trichocomaceae</taxon>
        <taxon>Talaromyces</taxon>
        <taxon>Talaromyces sect. Talaromyces</taxon>
    </lineage>
</organism>
<evidence type="ECO:0000256" key="1">
    <source>
        <dbReference type="ARBA" id="ARBA00007992"/>
    </source>
</evidence>
<keyword evidence="7" id="KW-1185">Reference proteome</keyword>
<evidence type="ECO:0000256" key="2">
    <source>
        <dbReference type="ARBA" id="ARBA00022630"/>
    </source>
</evidence>
<dbReference type="AlphaFoldDB" id="A0A478EAC1"/>
<dbReference type="Gene3D" id="3.50.50.60">
    <property type="entry name" value="FAD/NAD(P)-binding domain"/>
    <property type="match status" value="1"/>
</dbReference>
<sequence length="492" mass="55141">MGSQKKFRVIVVGGGVGGLAAAHAFEKAGIDHIVLEKGEIAPARGASIGIYPHGARILQQFGTLQAVDDETYPIERAKNFLPDGTLIANSELFRFLRQYHGYPIPVLERRRFLEIMYDGLSDKSLIKPHSKVVDIVDSEDSVKVVLADGTVEEGDLVLGVDGVHSLVRSLMWRNANAAIPGFITANEKKTLHADYSLLIGFSETGPHMSPSDLYCTHYDGKSFLTIGGKKHTFWFVFFKNDRVHWPALPRWTQADAERRAAECMDCPISETQVFGELWKTAIRTELVNVEEGLFEHMFFGRVVLAGDAVHKMTPNIGLGGNCAMESVVVLTNLLHKAIKEHPQGKPDKAAIQNVLHEYQKDRQVRMRQFIDFSSLATKIQAWETTWYKVLSRVMPFLPDDTFAKQASILFKAAPKLDFIPVPGNLKGSMKWDDDVLEAKYRESFPRPSVSDWARSMLRYTFKPALSLCVLWIFLMVRSSKGSDAVASNWVAR</sequence>
<dbReference type="Proteomes" id="UP000053095">
    <property type="component" value="Unassembled WGS sequence"/>
</dbReference>
<dbReference type="GO" id="GO:0004497">
    <property type="term" value="F:monooxygenase activity"/>
    <property type="evidence" value="ECO:0007669"/>
    <property type="project" value="InterPro"/>
</dbReference>
<proteinExistence type="inferred from homology"/>
<keyword evidence="4" id="KW-0560">Oxidoreductase</keyword>
<evidence type="ECO:0000259" key="5">
    <source>
        <dbReference type="Pfam" id="PF01494"/>
    </source>
</evidence>
<keyword evidence="3" id="KW-0274">FAD</keyword>
<evidence type="ECO:0000256" key="3">
    <source>
        <dbReference type="ARBA" id="ARBA00022827"/>
    </source>
</evidence>
<protein>
    <recommendedName>
        <fullName evidence="5">FAD-binding domain-containing protein</fullName>
    </recommendedName>
</protein>
<evidence type="ECO:0000256" key="4">
    <source>
        <dbReference type="ARBA" id="ARBA00023002"/>
    </source>
</evidence>
<reference evidence="7" key="1">
    <citation type="journal article" date="2015" name="Genome Announc.">
        <title>Draft genome sequence of Talaromyces cellulolyticus strain Y-94, a source of lignocellulosic biomass-degrading enzymes.</title>
        <authorList>
            <person name="Fujii T."/>
            <person name="Koike H."/>
            <person name="Sawayama S."/>
            <person name="Yano S."/>
            <person name="Inoue H."/>
        </authorList>
    </citation>
    <scope>NUCLEOTIDE SEQUENCE [LARGE SCALE GENOMIC DNA]</scope>
    <source>
        <strain evidence="7">Y-94</strain>
    </source>
</reference>
<dbReference type="EMBL" id="DF933840">
    <property type="protein sequence ID" value="GAM42262.1"/>
    <property type="molecule type" value="Genomic_DNA"/>
</dbReference>
<gene>
    <name evidence="6" type="ORF">TCE0_044f16062</name>
</gene>
<dbReference type="InterPro" id="IPR050562">
    <property type="entry name" value="FAD_mOase_fung"/>
</dbReference>
<dbReference type="GO" id="GO:0071949">
    <property type="term" value="F:FAD binding"/>
    <property type="evidence" value="ECO:0007669"/>
    <property type="project" value="InterPro"/>
</dbReference>
<dbReference type="PRINTS" id="PR00420">
    <property type="entry name" value="RNGMNOXGNASE"/>
</dbReference>
<evidence type="ECO:0000313" key="6">
    <source>
        <dbReference type="EMBL" id="GAM42262.1"/>
    </source>
</evidence>
<name>A0A478EAC1_TALPI</name>
<keyword evidence="2" id="KW-0285">Flavoprotein</keyword>
<dbReference type="InterPro" id="IPR002938">
    <property type="entry name" value="FAD-bd"/>
</dbReference>
<dbReference type="InterPro" id="IPR036188">
    <property type="entry name" value="FAD/NAD-bd_sf"/>
</dbReference>
<comment type="similarity">
    <text evidence="1">Belongs to the paxM FAD-dependent monooxygenase family.</text>
</comment>
<dbReference type="SUPFAM" id="SSF51905">
    <property type="entry name" value="FAD/NAD(P)-binding domain"/>
    <property type="match status" value="1"/>
</dbReference>
<accession>A0A478EAC1</accession>
<dbReference type="PANTHER" id="PTHR47356">
    <property type="entry name" value="FAD-DEPENDENT MONOOXYGENASE ASQG-RELATED"/>
    <property type="match status" value="1"/>
</dbReference>
<evidence type="ECO:0000313" key="7">
    <source>
        <dbReference type="Proteomes" id="UP000053095"/>
    </source>
</evidence>
<feature type="domain" description="FAD-binding" evidence="5">
    <location>
        <begin position="7"/>
        <end position="373"/>
    </location>
</feature>